<evidence type="ECO:0000313" key="4">
    <source>
        <dbReference type="Proteomes" id="UP001206925"/>
    </source>
</evidence>
<dbReference type="InterPro" id="IPR044974">
    <property type="entry name" value="Disease_R_plants"/>
</dbReference>
<dbReference type="AlphaFoldDB" id="A0AAD5GRG5"/>
<evidence type="ECO:0000256" key="1">
    <source>
        <dbReference type="ARBA" id="ARBA00022737"/>
    </source>
</evidence>
<dbReference type="Pfam" id="PF23282">
    <property type="entry name" value="WHD_ROQ1"/>
    <property type="match status" value="1"/>
</dbReference>
<sequence length="142" mass="16244">MSSKGDLDYNIQGVLQKSFDCLPLCSHRELFLHIACFFVGEYKNVMEMILEDELYAKSGISTLCHRCLLTISADGKLMMHQLLQEMGRRIVCEESKDPTKRSRVWHDAESYHVLRKGDGSDTIEALALDMRNVKQMTGSEVR</sequence>
<dbReference type="SUPFAM" id="SSF46785">
    <property type="entry name" value="Winged helix' DNA-binding domain"/>
    <property type="match status" value="1"/>
</dbReference>
<comment type="caution">
    <text evidence="3">The sequence shown here is derived from an EMBL/GenBank/DDBJ whole genome shotgun (WGS) entry which is preliminary data.</text>
</comment>
<gene>
    <name evidence="3" type="ORF">M8C21_026985</name>
</gene>
<keyword evidence="4" id="KW-1185">Reference proteome</keyword>
<dbReference type="EMBL" id="JAMZMK010005694">
    <property type="protein sequence ID" value="KAI7752410.1"/>
    <property type="molecule type" value="Genomic_DNA"/>
</dbReference>
<proteinExistence type="predicted"/>
<accession>A0AAD5GRG5</accession>
<feature type="domain" description="Disease resistance protein Roq1-like winged-helix" evidence="2">
    <location>
        <begin position="27"/>
        <end position="95"/>
    </location>
</feature>
<name>A0AAD5GRG5_AMBAR</name>
<reference evidence="3" key="1">
    <citation type="submission" date="2022-06" db="EMBL/GenBank/DDBJ databases">
        <title>Uncovering the hologenomic basis of an extraordinary plant invasion.</title>
        <authorList>
            <person name="Bieker V.C."/>
            <person name="Martin M.D."/>
            <person name="Gilbert T."/>
            <person name="Hodgins K."/>
            <person name="Battlay P."/>
            <person name="Petersen B."/>
            <person name="Wilson J."/>
        </authorList>
    </citation>
    <scope>NUCLEOTIDE SEQUENCE</scope>
    <source>
        <strain evidence="3">AA19_3_7</strain>
        <tissue evidence="3">Leaf</tissue>
    </source>
</reference>
<dbReference type="Proteomes" id="UP001206925">
    <property type="component" value="Unassembled WGS sequence"/>
</dbReference>
<dbReference type="PANTHER" id="PTHR11017">
    <property type="entry name" value="LEUCINE-RICH REPEAT-CONTAINING PROTEIN"/>
    <property type="match status" value="1"/>
</dbReference>
<dbReference type="InterPro" id="IPR058192">
    <property type="entry name" value="WHD_ROQ1-like"/>
</dbReference>
<evidence type="ECO:0000259" key="2">
    <source>
        <dbReference type="Pfam" id="PF23282"/>
    </source>
</evidence>
<dbReference type="GO" id="GO:0006952">
    <property type="term" value="P:defense response"/>
    <property type="evidence" value="ECO:0007669"/>
    <property type="project" value="InterPro"/>
</dbReference>
<dbReference type="PANTHER" id="PTHR11017:SF492">
    <property type="entry name" value="TIR DOMAIN, P-LOOP CONTAINING NUCLEOSIDE TRIPHOSPHATE HYDROLASE"/>
    <property type="match status" value="1"/>
</dbReference>
<organism evidence="3 4">
    <name type="scientific">Ambrosia artemisiifolia</name>
    <name type="common">Common ragweed</name>
    <dbReference type="NCBI Taxonomy" id="4212"/>
    <lineage>
        <taxon>Eukaryota</taxon>
        <taxon>Viridiplantae</taxon>
        <taxon>Streptophyta</taxon>
        <taxon>Embryophyta</taxon>
        <taxon>Tracheophyta</taxon>
        <taxon>Spermatophyta</taxon>
        <taxon>Magnoliopsida</taxon>
        <taxon>eudicotyledons</taxon>
        <taxon>Gunneridae</taxon>
        <taxon>Pentapetalae</taxon>
        <taxon>asterids</taxon>
        <taxon>campanulids</taxon>
        <taxon>Asterales</taxon>
        <taxon>Asteraceae</taxon>
        <taxon>Asteroideae</taxon>
        <taxon>Heliantheae alliance</taxon>
        <taxon>Heliantheae</taxon>
        <taxon>Ambrosia</taxon>
    </lineage>
</organism>
<dbReference type="InterPro" id="IPR036390">
    <property type="entry name" value="WH_DNA-bd_sf"/>
</dbReference>
<evidence type="ECO:0000313" key="3">
    <source>
        <dbReference type="EMBL" id="KAI7752410.1"/>
    </source>
</evidence>
<protein>
    <recommendedName>
        <fullName evidence="2">Disease resistance protein Roq1-like winged-helix domain-containing protein</fullName>
    </recommendedName>
</protein>
<keyword evidence="1" id="KW-0677">Repeat</keyword>